<evidence type="ECO:0000313" key="3">
    <source>
        <dbReference type="Proteomes" id="UP000440578"/>
    </source>
</evidence>
<feature type="compositionally biased region" description="Polar residues" evidence="1">
    <location>
        <begin position="26"/>
        <end position="36"/>
    </location>
</feature>
<accession>A0A6A4V5M7</accession>
<evidence type="ECO:0000256" key="1">
    <source>
        <dbReference type="SAM" id="MobiDB-lite"/>
    </source>
</evidence>
<evidence type="ECO:0000313" key="2">
    <source>
        <dbReference type="EMBL" id="KAF0288469.1"/>
    </source>
</evidence>
<reference evidence="2 3" key="1">
    <citation type="submission" date="2019-07" db="EMBL/GenBank/DDBJ databases">
        <title>Draft genome assembly of a fouling barnacle, Amphibalanus amphitrite (Darwin, 1854): The first reference genome for Thecostraca.</title>
        <authorList>
            <person name="Kim W."/>
        </authorList>
    </citation>
    <scope>NUCLEOTIDE SEQUENCE [LARGE SCALE GENOMIC DNA]</scope>
    <source>
        <strain evidence="2">SNU_AA5</strain>
        <tissue evidence="2">Soma without cirri and trophi</tissue>
    </source>
</reference>
<feature type="region of interest" description="Disordered" evidence="1">
    <location>
        <begin position="1"/>
        <end position="55"/>
    </location>
</feature>
<dbReference type="AlphaFoldDB" id="A0A6A4V5M7"/>
<proteinExistence type="predicted"/>
<dbReference type="Proteomes" id="UP000440578">
    <property type="component" value="Unassembled WGS sequence"/>
</dbReference>
<protein>
    <submittedName>
        <fullName evidence="2">Uncharacterized protein</fullName>
    </submittedName>
</protein>
<organism evidence="2 3">
    <name type="scientific">Amphibalanus amphitrite</name>
    <name type="common">Striped barnacle</name>
    <name type="synonym">Balanus amphitrite</name>
    <dbReference type="NCBI Taxonomy" id="1232801"/>
    <lineage>
        <taxon>Eukaryota</taxon>
        <taxon>Metazoa</taxon>
        <taxon>Ecdysozoa</taxon>
        <taxon>Arthropoda</taxon>
        <taxon>Crustacea</taxon>
        <taxon>Multicrustacea</taxon>
        <taxon>Cirripedia</taxon>
        <taxon>Thoracica</taxon>
        <taxon>Thoracicalcarea</taxon>
        <taxon>Balanomorpha</taxon>
        <taxon>Balanoidea</taxon>
        <taxon>Balanidae</taxon>
        <taxon>Amphibalaninae</taxon>
        <taxon>Amphibalanus</taxon>
    </lineage>
</organism>
<comment type="caution">
    <text evidence="2">The sequence shown here is derived from an EMBL/GenBank/DDBJ whole genome shotgun (WGS) entry which is preliminary data.</text>
</comment>
<sequence length="128" mass="13481">MRPPEKRTFSAQGIPEKNCSRALVQATPSPSPSVSRSDAHRIQTEESEALDEPVSCRAEDAASEDRQFRLVNLAALTPSSWPTGECLHSSSLAPPLRVRVQTAVGPRASLAASVVAVLRGGMHPGAAG</sequence>
<gene>
    <name evidence="2" type="ORF">FJT64_013121</name>
</gene>
<keyword evidence="3" id="KW-1185">Reference proteome</keyword>
<name>A0A6A4V5M7_AMPAM</name>
<dbReference type="EMBL" id="VIIS01002111">
    <property type="protein sequence ID" value="KAF0288469.1"/>
    <property type="molecule type" value="Genomic_DNA"/>
</dbReference>